<accession>A0A0G3GZS8</accession>
<dbReference type="GO" id="GO:0016740">
    <property type="term" value="F:transferase activity"/>
    <property type="evidence" value="ECO:0007669"/>
    <property type="project" value="UniProtKB-KW"/>
</dbReference>
<evidence type="ECO:0000313" key="2">
    <source>
        <dbReference type="EMBL" id="AKK06050.1"/>
    </source>
</evidence>
<name>A0A0G3GZS8_9CORY</name>
<dbReference type="InterPro" id="IPR002575">
    <property type="entry name" value="Aminoglycoside_PTrfase"/>
</dbReference>
<protein>
    <submittedName>
        <fullName evidence="2">Phosphotransferase family protein</fullName>
    </submittedName>
</protein>
<feature type="domain" description="Aminoglycoside phosphotransferase" evidence="1">
    <location>
        <begin position="106"/>
        <end position="276"/>
    </location>
</feature>
<dbReference type="SUPFAM" id="SSF56112">
    <property type="entry name" value="Protein kinase-like (PK-like)"/>
    <property type="match status" value="1"/>
</dbReference>
<dbReference type="AlphaFoldDB" id="A0A0G3GZS8"/>
<dbReference type="EMBL" id="CP011542">
    <property type="protein sequence ID" value="AKK06050.1"/>
    <property type="molecule type" value="Genomic_DNA"/>
</dbReference>
<dbReference type="RefSeq" id="WP_047262158.1">
    <property type="nucleotide sequence ID" value="NZ_CP011542.1"/>
</dbReference>
<sequence length="419" mass="46262">MNSPSPELIRDIVITAEGLLSQRFGGNQSLTDVKELSGSGNAVVLRAKVAPSPFLQQRSVVLKYVPGAGNIGDEANLIREIVAYQFTTSLQEDVRPGPVLLTHDVEKKLLVITDAGDGDTFAELLMRSSQDNRVEILRALGKAIGKMHASTADKEQDFNILLGRMLAKHPQIKEVHRVREHMPVAAIAIGERLVRAAGIEIPQEVTNLAAEASRRLSSGQHRAFTPFDLTPENVIVSDRTHFLDYEWAGFRDAAFDVACVVAGFPQNLSTRPISDEEADVFIDSWVREVNVMWPNVNNRERLNARIIAAMIGWSFSSVALMHFDVNDPEVLAMILPNGKAIDLDEETIASLVESASPWAIDLLSGTPVEPEDDMRLIRLDLYETFEALERFAARGNGSNFAPIATFAREVVSRLTVEER</sequence>
<dbReference type="Gene3D" id="3.90.1200.10">
    <property type="match status" value="1"/>
</dbReference>
<dbReference type="Proteomes" id="UP000035199">
    <property type="component" value="Chromosome"/>
</dbReference>
<proteinExistence type="predicted"/>
<evidence type="ECO:0000259" key="1">
    <source>
        <dbReference type="Pfam" id="PF01636"/>
    </source>
</evidence>
<evidence type="ECO:0000313" key="3">
    <source>
        <dbReference type="Proteomes" id="UP000035199"/>
    </source>
</evidence>
<dbReference type="Pfam" id="PF01636">
    <property type="entry name" value="APH"/>
    <property type="match status" value="1"/>
</dbReference>
<organism evidence="2 3">
    <name type="scientific">Corynebacterium mustelae</name>
    <dbReference type="NCBI Taxonomy" id="571915"/>
    <lineage>
        <taxon>Bacteria</taxon>
        <taxon>Bacillati</taxon>
        <taxon>Actinomycetota</taxon>
        <taxon>Actinomycetes</taxon>
        <taxon>Mycobacteriales</taxon>
        <taxon>Corynebacteriaceae</taxon>
        <taxon>Corynebacterium</taxon>
    </lineage>
</organism>
<gene>
    <name evidence="2" type="ORF">CMUST_08630</name>
</gene>
<dbReference type="OrthoDB" id="144109at2"/>
<keyword evidence="3" id="KW-1185">Reference proteome</keyword>
<dbReference type="InterPro" id="IPR011009">
    <property type="entry name" value="Kinase-like_dom_sf"/>
</dbReference>
<reference evidence="2 3" key="1">
    <citation type="journal article" date="2015" name="Genome Announc.">
        <title>Complete Genome Sequence of the Type Strain Corynebacterium mustelae DSM 45274, Isolated from Various Tissues of a Male Ferret with Lethal Sepsis.</title>
        <authorList>
            <person name="Ruckert C."/>
            <person name="Eimer J."/>
            <person name="Winkler A."/>
            <person name="Tauch A."/>
        </authorList>
    </citation>
    <scope>NUCLEOTIDE SEQUENCE [LARGE SCALE GENOMIC DNA]</scope>
    <source>
        <strain evidence="2 3">DSM 45274</strain>
    </source>
</reference>
<dbReference type="PATRIC" id="fig|571915.4.peg.1833"/>
<reference evidence="3" key="2">
    <citation type="submission" date="2015-05" db="EMBL/GenBank/DDBJ databases">
        <title>Complete genome sequence of Corynebacterium mustelae DSM 45274, isolated from various tissues of a male ferret with lethal sepsis.</title>
        <authorList>
            <person name="Ruckert C."/>
            <person name="Albersmeier A."/>
            <person name="Winkler A."/>
            <person name="Tauch A."/>
        </authorList>
    </citation>
    <scope>NUCLEOTIDE SEQUENCE [LARGE SCALE GENOMIC DNA]</scope>
    <source>
        <strain evidence="3">DSM 45274</strain>
    </source>
</reference>
<dbReference type="KEGG" id="cmv:CMUST_08630"/>
<keyword evidence="2" id="KW-0808">Transferase</keyword>
<dbReference type="STRING" id="571915.CMUST_08630"/>